<sequence>MDEPRSEKRIKILFVIDKWQAGGRQRVLQELINGLDATMFETVLLILSKPTSSFPFPKTRVCVLPHMRYRSYILPLARIVRAERPHIVSSHLGVLILPIIHIALLISRTRPAVLYSIQSVFDLTSYTHAAYPWIYRYMIARSLRAATRITTGSEGAMAPLSAEFGIPPSLIRMVPNPVYTSGHHHSRDFASTRTTVRILSVGRLAYPKDFSTLLRSFKKAREISAIPLSLSIIGDGADGVALRTEAHDLGLGDSIFPGEAAVDSTTFENVDIFIFSSRSEGMPTVLIEALAFGVPVIATDCDFGPRELIQNGTGGFLVPVGDVEKMADAILRLCADPQLMHAFSEAGPAAVKRFECTNAIREWQQLFTDHVKRG</sequence>
<feature type="domain" description="Glycosyl transferase family 1" evidence="2">
    <location>
        <begin position="195"/>
        <end position="347"/>
    </location>
</feature>
<dbReference type="PANTHER" id="PTHR12526">
    <property type="entry name" value="GLYCOSYLTRANSFERASE"/>
    <property type="match status" value="1"/>
</dbReference>
<accession>A0A0G1WX17</accession>
<dbReference type="SUPFAM" id="SSF53756">
    <property type="entry name" value="UDP-Glycosyltransferase/glycogen phosphorylase"/>
    <property type="match status" value="1"/>
</dbReference>
<evidence type="ECO:0000259" key="2">
    <source>
        <dbReference type="Pfam" id="PF00534"/>
    </source>
</evidence>
<comment type="caution">
    <text evidence="4">The sequence shown here is derived from an EMBL/GenBank/DDBJ whole genome shotgun (WGS) entry which is preliminary data.</text>
</comment>
<feature type="domain" description="Glycosyltransferase subfamily 4-like N-terminal" evidence="3">
    <location>
        <begin position="22"/>
        <end position="176"/>
    </location>
</feature>
<evidence type="ECO:0000256" key="1">
    <source>
        <dbReference type="SAM" id="Phobius"/>
    </source>
</evidence>
<dbReference type="InterPro" id="IPR001296">
    <property type="entry name" value="Glyco_trans_1"/>
</dbReference>
<keyword evidence="4" id="KW-0808">Transferase</keyword>
<dbReference type="InterPro" id="IPR028098">
    <property type="entry name" value="Glyco_trans_4-like_N"/>
</dbReference>
<dbReference type="Proteomes" id="UP000034273">
    <property type="component" value="Unassembled WGS sequence"/>
</dbReference>
<evidence type="ECO:0000313" key="4">
    <source>
        <dbReference type="EMBL" id="KKW23453.1"/>
    </source>
</evidence>
<keyword evidence="1" id="KW-0472">Membrane</keyword>
<dbReference type="PANTHER" id="PTHR12526:SF630">
    <property type="entry name" value="GLYCOSYLTRANSFERASE"/>
    <property type="match status" value="1"/>
</dbReference>
<protein>
    <submittedName>
        <fullName evidence="4">Glycosyl transferase group 1</fullName>
    </submittedName>
</protein>
<organism evidence="4 5">
    <name type="scientific">Candidatus Kaiserbacteria bacterium GW2011_GWA2_52_12</name>
    <dbReference type="NCBI Taxonomy" id="1618671"/>
    <lineage>
        <taxon>Bacteria</taxon>
        <taxon>Candidatus Kaiseribacteriota</taxon>
    </lineage>
</organism>
<dbReference type="Gene3D" id="3.40.50.2000">
    <property type="entry name" value="Glycogen Phosphorylase B"/>
    <property type="match status" value="2"/>
</dbReference>
<keyword evidence="1" id="KW-1133">Transmembrane helix</keyword>
<proteinExistence type="predicted"/>
<feature type="transmembrane region" description="Helical" evidence="1">
    <location>
        <begin position="87"/>
        <end position="106"/>
    </location>
</feature>
<evidence type="ECO:0000313" key="5">
    <source>
        <dbReference type="Proteomes" id="UP000034273"/>
    </source>
</evidence>
<evidence type="ECO:0000259" key="3">
    <source>
        <dbReference type="Pfam" id="PF13579"/>
    </source>
</evidence>
<dbReference type="EMBL" id="LCQW01000022">
    <property type="protein sequence ID" value="KKW23453.1"/>
    <property type="molecule type" value="Genomic_DNA"/>
</dbReference>
<keyword evidence="1" id="KW-0812">Transmembrane</keyword>
<dbReference type="Pfam" id="PF13579">
    <property type="entry name" value="Glyco_trans_4_4"/>
    <property type="match status" value="1"/>
</dbReference>
<name>A0A0G1WX17_9BACT</name>
<dbReference type="Pfam" id="PF00534">
    <property type="entry name" value="Glycos_transf_1"/>
    <property type="match status" value="1"/>
</dbReference>
<gene>
    <name evidence="4" type="ORF">UY67_C0022G0005</name>
</gene>
<dbReference type="AlphaFoldDB" id="A0A0G1WX17"/>
<dbReference type="GO" id="GO:0016757">
    <property type="term" value="F:glycosyltransferase activity"/>
    <property type="evidence" value="ECO:0007669"/>
    <property type="project" value="InterPro"/>
</dbReference>
<dbReference type="STRING" id="1618671.UY67_C0022G0005"/>
<reference evidence="4 5" key="1">
    <citation type="journal article" date="2015" name="Nature">
        <title>rRNA introns, odd ribosomes, and small enigmatic genomes across a large radiation of phyla.</title>
        <authorList>
            <person name="Brown C.T."/>
            <person name="Hug L.A."/>
            <person name="Thomas B.C."/>
            <person name="Sharon I."/>
            <person name="Castelle C.J."/>
            <person name="Singh A."/>
            <person name="Wilkins M.J."/>
            <person name="Williams K.H."/>
            <person name="Banfield J.F."/>
        </authorList>
    </citation>
    <scope>NUCLEOTIDE SEQUENCE [LARGE SCALE GENOMIC DNA]</scope>
</reference>